<accession>A0AAW0QSB1</accession>
<dbReference type="Proteomes" id="UP001392437">
    <property type="component" value="Unassembled WGS sequence"/>
</dbReference>
<sequence length="612" mass="68290">MDHASDAYVTWVSSGNEAVEPGTNDRLRNARSPNDNALVERIYYGYWDTANTLEGNVSPGDIQDVDLQLIGWRLVDFVYKAQAGETSLRPTYSGSRVKHQRFNSFMERFNSVVECITKSKQICKNILDSDEYMARLAWNPQLEYRRKINNAAGNRRRNFQNQTTTALTKAGIVQLSKEGNVTAHADKITSSGGTKLVLGKMALPRQSKLLQEELENVPIRESKSDTTKCQKEMGIQRKRVNDAGKQRKRPSKRARAEAAGSDAPAQQIPAIPYPAQQEHAVPNAAQQEQAIPNAAQQDNAAPYPFQQEPDIMDHAQQEHAVPYPYQEEQAIMDHAQQEQAVPNAAQQEQAVPYPFQQEHAVPHAAQPDNAVPYPYQEEPDIMDYAQQEHTVPYPFQEEPDIMDHAEQDYDLSFLDQEQPAFPELQAPIAQNLGDVNHMSVGNQADHLQMPDYGFNAGQGMYNAAIAAQQIPQHQNLDPRMLARAPGPAVAQNPGRRRYGQRPRSQRSTRSGGLLQAARELRDYPAPPMPDPHWTRHQPQHGQVASNGNDAYSYPTSHNQPFNPNGYHPSPAVQAGAQGSSTAGPASEQECPMHLYRAMAIWPAPNKDQGPQQ</sequence>
<protein>
    <submittedName>
        <fullName evidence="2">Uncharacterized protein</fullName>
    </submittedName>
</protein>
<feature type="compositionally biased region" description="Basic and acidic residues" evidence="1">
    <location>
        <begin position="221"/>
        <end position="245"/>
    </location>
</feature>
<dbReference type="EMBL" id="JAQQWP010000008">
    <property type="protein sequence ID" value="KAK8105066.1"/>
    <property type="molecule type" value="Genomic_DNA"/>
</dbReference>
<feature type="region of interest" description="Disordered" evidence="1">
    <location>
        <begin position="221"/>
        <end position="265"/>
    </location>
</feature>
<feature type="compositionally biased region" description="Polar residues" evidence="1">
    <location>
        <begin position="539"/>
        <end position="562"/>
    </location>
</feature>
<feature type="compositionally biased region" description="Basic residues" evidence="1">
    <location>
        <begin position="494"/>
        <end position="506"/>
    </location>
</feature>
<evidence type="ECO:0000313" key="3">
    <source>
        <dbReference type="Proteomes" id="UP001392437"/>
    </source>
</evidence>
<proteinExistence type="predicted"/>
<comment type="caution">
    <text evidence="2">The sequence shown here is derived from an EMBL/GenBank/DDBJ whole genome shotgun (WGS) entry which is preliminary data.</text>
</comment>
<organism evidence="2 3">
    <name type="scientific">Apiospora kogelbergensis</name>
    <dbReference type="NCBI Taxonomy" id="1337665"/>
    <lineage>
        <taxon>Eukaryota</taxon>
        <taxon>Fungi</taxon>
        <taxon>Dikarya</taxon>
        <taxon>Ascomycota</taxon>
        <taxon>Pezizomycotina</taxon>
        <taxon>Sordariomycetes</taxon>
        <taxon>Xylariomycetidae</taxon>
        <taxon>Amphisphaeriales</taxon>
        <taxon>Apiosporaceae</taxon>
        <taxon>Apiospora</taxon>
    </lineage>
</organism>
<gene>
    <name evidence="2" type="ORF">PG999_008425</name>
</gene>
<dbReference type="AlphaFoldDB" id="A0AAW0QSB1"/>
<evidence type="ECO:0000256" key="1">
    <source>
        <dbReference type="SAM" id="MobiDB-lite"/>
    </source>
</evidence>
<evidence type="ECO:0000313" key="2">
    <source>
        <dbReference type="EMBL" id="KAK8105066.1"/>
    </source>
</evidence>
<reference evidence="2 3" key="1">
    <citation type="submission" date="2023-01" db="EMBL/GenBank/DDBJ databases">
        <title>Analysis of 21 Apiospora genomes using comparative genomics revels a genus with tremendous synthesis potential of carbohydrate active enzymes and secondary metabolites.</title>
        <authorList>
            <person name="Sorensen T."/>
        </authorList>
    </citation>
    <scope>NUCLEOTIDE SEQUENCE [LARGE SCALE GENOMIC DNA]</scope>
    <source>
        <strain evidence="2 3">CBS 117206</strain>
    </source>
</reference>
<name>A0AAW0QSB1_9PEZI</name>
<feature type="region of interest" description="Disordered" evidence="1">
    <location>
        <begin position="484"/>
        <end position="590"/>
    </location>
</feature>
<keyword evidence="3" id="KW-1185">Reference proteome</keyword>